<keyword evidence="4" id="KW-0808">Transferase</keyword>
<dbReference type="PRINTS" id="PR00344">
    <property type="entry name" value="BCTRLSENSOR"/>
</dbReference>
<evidence type="ECO:0000313" key="13">
    <source>
        <dbReference type="Proteomes" id="UP000633814"/>
    </source>
</evidence>
<evidence type="ECO:0000256" key="8">
    <source>
        <dbReference type="SAM" id="Phobius"/>
    </source>
</evidence>
<dbReference type="Pfam" id="PF02518">
    <property type="entry name" value="HATPase_c"/>
    <property type="match status" value="1"/>
</dbReference>
<dbReference type="InterPro" id="IPR036097">
    <property type="entry name" value="HisK_dim/P_sf"/>
</dbReference>
<dbReference type="PANTHER" id="PTHR43711:SF1">
    <property type="entry name" value="HISTIDINE KINASE 1"/>
    <property type="match status" value="1"/>
</dbReference>
<dbReference type="InterPro" id="IPR004358">
    <property type="entry name" value="Sig_transdc_His_kin-like_C"/>
</dbReference>
<dbReference type="RefSeq" id="WP_226752429.1">
    <property type="nucleotide sequence ID" value="NZ_JAEINI020000022.1"/>
</dbReference>
<feature type="transmembrane region" description="Helical" evidence="8">
    <location>
        <begin position="12"/>
        <end position="31"/>
    </location>
</feature>
<dbReference type="EC" id="2.7.13.3" evidence="2"/>
<evidence type="ECO:0000313" key="12">
    <source>
        <dbReference type="EMBL" id="MCB5228373.1"/>
    </source>
</evidence>
<dbReference type="PROSITE" id="PS50839">
    <property type="entry name" value="CHASE"/>
    <property type="match status" value="1"/>
</dbReference>
<accession>A0ABS8C899</accession>
<keyword evidence="5" id="KW-0418">Kinase</keyword>
<dbReference type="SMART" id="SM01079">
    <property type="entry name" value="CHASE"/>
    <property type="match status" value="1"/>
</dbReference>
<dbReference type="Gene3D" id="1.10.287.130">
    <property type="match status" value="1"/>
</dbReference>
<proteinExistence type="predicted"/>
<evidence type="ECO:0000259" key="10">
    <source>
        <dbReference type="PROSITE" id="PS50112"/>
    </source>
</evidence>
<dbReference type="Gene3D" id="3.30.565.10">
    <property type="entry name" value="Histidine kinase-like ATPase, C-terminal domain"/>
    <property type="match status" value="1"/>
</dbReference>
<feature type="coiled-coil region" evidence="7">
    <location>
        <begin position="33"/>
        <end position="60"/>
    </location>
</feature>
<dbReference type="InterPro" id="IPR006189">
    <property type="entry name" value="CHASE_dom"/>
</dbReference>
<protein>
    <recommendedName>
        <fullName evidence="2">histidine kinase</fullName>
        <ecNumber evidence="2">2.7.13.3</ecNumber>
    </recommendedName>
</protein>
<evidence type="ECO:0000256" key="2">
    <source>
        <dbReference type="ARBA" id="ARBA00012438"/>
    </source>
</evidence>
<dbReference type="InterPro" id="IPR000014">
    <property type="entry name" value="PAS"/>
</dbReference>
<dbReference type="PROSITE" id="PS50112">
    <property type="entry name" value="PAS"/>
    <property type="match status" value="1"/>
</dbReference>
<dbReference type="PROSITE" id="PS50109">
    <property type="entry name" value="HIS_KIN"/>
    <property type="match status" value="1"/>
</dbReference>
<dbReference type="Proteomes" id="UP000633814">
    <property type="component" value="Unassembled WGS sequence"/>
</dbReference>
<keyword evidence="6" id="KW-0902">Two-component regulatory system</keyword>
<evidence type="ECO:0000256" key="5">
    <source>
        <dbReference type="ARBA" id="ARBA00022777"/>
    </source>
</evidence>
<evidence type="ECO:0000256" key="7">
    <source>
        <dbReference type="SAM" id="Coils"/>
    </source>
</evidence>
<keyword evidence="7" id="KW-0175">Coiled coil</keyword>
<dbReference type="Pfam" id="PF03924">
    <property type="entry name" value="CHASE"/>
    <property type="match status" value="1"/>
</dbReference>
<keyword evidence="8" id="KW-1133">Transmembrane helix</keyword>
<evidence type="ECO:0000256" key="6">
    <source>
        <dbReference type="ARBA" id="ARBA00023012"/>
    </source>
</evidence>
<dbReference type="InterPro" id="IPR005467">
    <property type="entry name" value="His_kinase_dom"/>
</dbReference>
<dbReference type="InterPro" id="IPR003661">
    <property type="entry name" value="HisK_dim/P_dom"/>
</dbReference>
<evidence type="ECO:0000256" key="4">
    <source>
        <dbReference type="ARBA" id="ARBA00022679"/>
    </source>
</evidence>
<organism evidence="12 13">
    <name type="scientific">Alishewanella maricola</name>
    <dbReference type="NCBI Taxonomy" id="2795740"/>
    <lineage>
        <taxon>Bacteria</taxon>
        <taxon>Pseudomonadati</taxon>
        <taxon>Pseudomonadota</taxon>
        <taxon>Gammaproteobacteria</taxon>
        <taxon>Alteromonadales</taxon>
        <taxon>Alteromonadaceae</taxon>
        <taxon>Alishewanella</taxon>
    </lineage>
</organism>
<dbReference type="Pfam" id="PF00512">
    <property type="entry name" value="HisKA"/>
    <property type="match status" value="1"/>
</dbReference>
<dbReference type="InterPro" id="IPR050736">
    <property type="entry name" value="Sensor_HK_Regulatory"/>
</dbReference>
<keyword evidence="8" id="KW-0472">Membrane</keyword>
<feature type="domain" description="Histidine kinase" evidence="9">
    <location>
        <begin position="416"/>
        <end position="631"/>
    </location>
</feature>
<dbReference type="EMBL" id="JAEINI020000022">
    <property type="protein sequence ID" value="MCB5228373.1"/>
    <property type="molecule type" value="Genomic_DNA"/>
</dbReference>
<dbReference type="Gene3D" id="3.30.450.20">
    <property type="entry name" value="PAS domain"/>
    <property type="match status" value="1"/>
</dbReference>
<evidence type="ECO:0000256" key="1">
    <source>
        <dbReference type="ARBA" id="ARBA00000085"/>
    </source>
</evidence>
<keyword evidence="13" id="KW-1185">Reference proteome</keyword>
<dbReference type="CDD" id="cd00082">
    <property type="entry name" value="HisKA"/>
    <property type="match status" value="1"/>
</dbReference>
<dbReference type="SMART" id="SM00387">
    <property type="entry name" value="HATPase_c"/>
    <property type="match status" value="1"/>
</dbReference>
<dbReference type="Pfam" id="PF13426">
    <property type="entry name" value="PAS_9"/>
    <property type="match status" value="1"/>
</dbReference>
<dbReference type="SUPFAM" id="SSF55785">
    <property type="entry name" value="PYP-like sensor domain (PAS domain)"/>
    <property type="match status" value="1"/>
</dbReference>
<feature type="domain" description="PAS" evidence="10">
    <location>
        <begin position="294"/>
        <end position="339"/>
    </location>
</feature>
<evidence type="ECO:0000259" key="11">
    <source>
        <dbReference type="PROSITE" id="PS50839"/>
    </source>
</evidence>
<comment type="catalytic activity">
    <reaction evidence="1">
        <text>ATP + protein L-histidine = ADP + protein N-phospho-L-histidine.</text>
        <dbReference type="EC" id="2.7.13.3"/>
    </reaction>
</comment>
<dbReference type="PROSITE" id="PS51257">
    <property type="entry name" value="PROKAR_LIPOPROTEIN"/>
    <property type="match status" value="1"/>
</dbReference>
<feature type="transmembrane region" description="Helical" evidence="8">
    <location>
        <begin position="261"/>
        <end position="279"/>
    </location>
</feature>
<evidence type="ECO:0000259" key="9">
    <source>
        <dbReference type="PROSITE" id="PS50109"/>
    </source>
</evidence>
<comment type="caution">
    <text evidence="12">The sequence shown here is derived from an EMBL/GenBank/DDBJ whole genome shotgun (WGS) entry which is preliminary data.</text>
</comment>
<dbReference type="InterPro" id="IPR036890">
    <property type="entry name" value="HATPase_C_sf"/>
</dbReference>
<dbReference type="SUPFAM" id="SSF55874">
    <property type="entry name" value="ATPase domain of HSP90 chaperone/DNA topoisomerase II/histidine kinase"/>
    <property type="match status" value="1"/>
</dbReference>
<dbReference type="SUPFAM" id="SSF47384">
    <property type="entry name" value="Homodimeric domain of signal transducing histidine kinase"/>
    <property type="match status" value="1"/>
</dbReference>
<keyword evidence="3" id="KW-0597">Phosphoprotein</keyword>
<evidence type="ECO:0000256" key="3">
    <source>
        <dbReference type="ARBA" id="ARBA00022553"/>
    </source>
</evidence>
<feature type="domain" description="CHASE" evidence="11">
    <location>
        <begin position="112"/>
        <end position="197"/>
    </location>
</feature>
<dbReference type="InterPro" id="IPR003594">
    <property type="entry name" value="HATPase_dom"/>
</dbReference>
<dbReference type="InterPro" id="IPR035965">
    <property type="entry name" value="PAS-like_dom_sf"/>
</dbReference>
<gene>
    <name evidence="12" type="ORF">JAO78_016325</name>
</gene>
<keyword evidence="8" id="KW-0812">Transmembrane</keyword>
<dbReference type="PANTHER" id="PTHR43711">
    <property type="entry name" value="TWO-COMPONENT HISTIDINE KINASE"/>
    <property type="match status" value="1"/>
</dbReference>
<name>A0ABS8C899_9ALTE</name>
<reference evidence="12 13" key="1">
    <citation type="submission" date="2021-10" db="EMBL/GenBank/DDBJ databases">
        <title>Alishewanella koreense sp. nov. isolated from seawater of southwestern coast in South Korea and the proposal for the reclassification of Rheinheimera perlucida and Rheinheimera tuosuensis as Arsukibacterium perlucida and Arsukibacterium tuosuensis.</title>
        <authorList>
            <person name="Kim K.H."/>
            <person name="Ruan W."/>
            <person name="Kim K.R."/>
            <person name="Baek J.H."/>
            <person name="Jeon C.O."/>
        </authorList>
    </citation>
    <scope>NUCLEOTIDE SEQUENCE [LARGE SCALE GENOMIC DNA]</scope>
    <source>
        <strain evidence="12 13">16-MA</strain>
    </source>
</reference>
<dbReference type="SMART" id="SM00388">
    <property type="entry name" value="HisKA"/>
    <property type="match status" value="1"/>
</dbReference>
<sequence>MLNYRSSLQLWQWLAMIASCLLFLLGVEWFLNNEQHRLRAEQLQQRLNTAEQLRSQLESELNISSYLTIGLASYIVAMDGKIRDSELNVLLPGMVQQSPHIRNIGIAPANRISYIFPLAGNEQALNLYYPDLPEQWPAIASIIADRNAKLTGPIHLVQGGISFIYRYPIFMPDGEYWGIVSTVIDIEPIWQRLEELSKQLELPIALRSKLPDQRFTESFFGDNTLFNSKNPILNVSIRGAKWQMAIPAAELSEQHVSGLRGMLYSAGMIMLLLQWRLFFSMQRLKQSAKALGDKEKTLRSIHDNVFDGIITVDARGIIQTANRACYGIFAYSGVSLLGKHWTCLLDASEDSAKIYDPAQPKQVEIECLGRRADQQSFPLQLSHTELPLQQAQRLFVLRDITERKRVERLQNDFVATVSHELRTPLTAINGSLSLALGGALGELTEKQHKMLHLAQQSCKQLHQLVNDLLDFEKLSSGHMRFNVRPVDIKALLLQCIAQLHGLHRIIELENSSAHSLWVLADEARLRQVVINLLSNAIKFSSATSTVHIRLEQQEQTIKVSVIDHGKGVPPAFEPMLFQRFAQADNPTVREQGGTGLGLAVCKEIIEKLQGTVGYERLNDGSCFYFTLPLSTPAED</sequence>
<dbReference type="NCBIfam" id="TIGR00229">
    <property type="entry name" value="sensory_box"/>
    <property type="match status" value="1"/>
</dbReference>